<dbReference type="Proteomes" id="UP000183788">
    <property type="component" value="Unassembled WGS sequence"/>
</dbReference>
<proteinExistence type="predicted"/>
<accession>A0A1K1MMN1</accession>
<gene>
    <name evidence="1" type="ORF">SAMN05661012_00712</name>
</gene>
<evidence type="ECO:0000313" key="1">
    <source>
        <dbReference type="EMBL" id="SFW24407.1"/>
    </source>
</evidence>
<dbReference type="AlphaFoldDB" id="A0A1K1MMN1"/>
<sequence>MGFCEKYRKAGRKIRNMTSLFMILLVILYNFSLGSYNETFIFARNRILLKVLVILPPVRELPHFEL</sequence>
<name>A0A1K1MMN1_9BACT</name>
<reference evidence="1 2" key="1">
    <citation type="submission" date="2016-11" db="EMBL/GenBank/DDBJ databases">
        <authorList>
            <person name="Jaros S."/>
            <person name="Januszkiewicz K."/>
            <person name="Wedrychowicz H."/>
        </authorList>
    </citation>
    <scope>NUCLEOTIDE SEQUENCE [LARGE SCALE GENOMIC DNA]</scope>
    <source>
        <strain evidence="1 2">DSM 784</strain>
    </source>
</reference>
<dbReference type="STRING" id="1004.SAMN05661012_00712"/>
<protein>
    <submittedName>
        <fullName evidence="1">Uncharacterized protein</fullName>
    </submittedName>
</protein>
<evidence type="ECO:0000313" key="2">
    <source>
        <dbReference type="Proteomes" id="UP000183788"/>
    </source>
</evidence>
<organism evidence="1 2">
    <name type="scientific">Chitinophaga sancti</name>
    <dbReference type="NCBI Taxonomy" id="1004"/>
    <lineage>
        <taxon>Bacteria</taxon>
        <taxon>Pseudomonadati</taxon>
        <taxon>Bacteroidota</taxon>
        <taxon>Chitinophagia</taxon>
        <taxon>Chitinophagales</taxon>
        <taxon>Chitinophagaceae</taxon>
        <taxon>Chitinophaga</taxon>
    </lineage>
</organism>
<dbReference type="EMBL" id="FPIZ01000002">
    <property type="protein sequence ID" value="SFW24407.1"/>
    <property type="molecule type" value="Genomic_DNA"/>
</dbReference>